<keyword evidence="2" id="KW-0645">Protease</keyword>
<dbReference type="Pfam" id="PF13180">
    <property type="entry name" value="PDZ_2"/>
    <property type="match status" value="1"/>
</dbReference>
<evidence type="ECO:0000256" key="2">
    <source>
        <dbReference type="ARBA" id="ARBA00022670"/>
    </source>
</evidence>
<gene>
    <name evidence="6" type="ORF">UT77_C0011G0029</name>
</gene>
<dbReference type="AlphaFoldDB" id="A0A0G0QMS0"/>
<comment type="similarity">
    <text evidence="1">Belongs to the peptidase S1C family.</text>
</comment>
<feature type="transmembrane region" description="Helical" evidence="4">
    <location>
        <begin position="25"/>
        <end position="43"/>
    </location>
</feature>
<dbReference type="GO" id="GO:0006508">
    <property type="term" value="P:proteolysis"/>
    <property type="evidence" value="ECO:0007669"/>
    <property type="project" value="UniProtKB-KW"/>
</dbReference>
<dbReference type="Gene3D" id="2.40.10.10">
    <property type="entry name" value="Trypsin-like serine proteases"/>
    <property type="match status" value="2"/>
</dbReference>
<sequence length="388" mass="41559">MNESHDSSDYSLFKMDYSKLPKPNLSGIVAAVVLGLLVAVVLYQAQIRGLIPGLNIQLPKNLNLETRTLVSEENAVISAVEKTASSVVAIGATQRVFDPFDPFSAPRNLNSTIGTGFVVSDKGIIVTNRHVVSDSAARYTVVTMDGKKFEIKKIYRDPILDLAVVQIEGEKMQALEFGDSSKIKVGQTVIAIGNALGRFTNTVTTGVVSGMGRRVVAGDPFSGSSESLDDLIQTDAAINPGNSGGPLLNSAGQVIAVNVATTEGAQNIGFAIPINSVRKIVDEFIQKGSVSRPFLGINYRFISKDVAIMNEVPQGAYIQEVIERSSAQIAGIAAGDIITKIDGQAVDSETKISEIIRNKKIGDTLILTVWRDRNERNVTATLQELPSQ</sequence>
<accession>A0A0G0QMS0</accession>
<evidence type="ECO:0000256" key="1">
    <source>
        <dbReference type="ARBA" id="ARBA00010541"/>
    </source>
</evidence>
<dbReference type="EMBL" id="LBYB01000011">
    <property type="protein sequence ID" value="KKR41458.1"/>
    <property type="molecule type" value="Genomic_DNA"/>
</dbReference>
<dbReference type="InterPro" id="IPR051201">
    <property type="entry name" value="Chloro_Bact_Ser_Proteases"/>
</dbReference>
<dbReference type="SMART" id="SM00228">
    <property type="entry name" value="PDZ"/>
    <property type="match status" value="1"/>
</dbReference>
<keyword evidence="4" id="KW-1133">Transmembrane helix</keyword>
<dbReference type="PRINTS" id="PR00834">
    <property type="entry name" value="PROTEASES2C"/>
</dbReference>
<dbReference type="PANTHER" id="PTHR43343">
    <property type="entry name" value="PEPTIDASE S12"/>
    <property type="match status" value="1"/>
</dbReference>
<dbReference type="SUPFAM" id="SSF50494">
    <property type="entry name" value="Trypsin-like serine proteases"/>
    <property type="match status" value="1"/>
</dbReference>
<name>A0A0G0QMS0_9BACT</name>
<dbReference type="InterPro" id="IPR036034">
    <property type="entry name" value="PDZ_sf"/>
</dbReference>
<keyword evidence="4" id="KW-0812">Transmembrane</keyword>
<dbReference type="SUPFAM" id="SSF50156">
    <property type="entry name" value="PDZ domain-like"/>
    <property type="match status" value="1"/>
</dbReference>
<organism evidence="6 7">
    <name type="scientific">Candidatus Daviesbacteria bacterium GW2011_GWC2_40_12</name>
    <dbReference type="NCBI Taxonomy" id="1618431"/>
    <lineage>
        <taxon>Bacteria</taxon>
        <taxon>Candidatus Daviesiibacteriota</taxon>
    </lineage>
</organism>
<feature type="domain" description="PDZ" evidence="5">
    <location>
        <begin position="285"/>
        <end position="373"/>
    </location>
</feature>
<protein>
    <submittedName>
        <fullName evidence="6">HtrA2 peptidase</fullName>
    </submittedName>
</protein>
<evidence type="ECO:0000256" key="4">
    <source>
        <dbReference type="SAM" id="Phobius"/>
    </source>
</evidence>
<dbReference type="GO" id="GO:0004252">
    <property type="term" value="F:serine-type endopeptidase activity"/>
    <property type="evidence" value="ECO:0007669"/>
    <property type="project" value="InterPro"/>
</dbReference>
<dbReference type="InterPro" id="IPR001940">
    <property type="entry name" value="Peptidase_S1C"/>
</dbReference>
<proteinExistence type="inferred from homology"/>
<evidence type="ECO:0000256" key="3">
    <source>
        <dbReference type="ARBA" id="ARBA00022801"/>
    </source>
</evidence>
<dbReference type="Pfam" id="PF13365">
    <property type="entry name" value="Trypsin_2"/>
    <property type="match status" value="1"/>
</dbReference>
<dbReference type="InterPro" id="IPR001478">
    <property type="entry name" value="PDZ"/>
</dbReference>
<dbReference type="InterPro" id="IPR043504">
    <property type="entry name" value="Peptidase_S1_PA_chymotrypsin"/>
</dbReference>
<evidence type="ECO:0000259" key="5">
    <source>
        <dbReference type="PROSITE" id="PS50106"/>
    </source>
</evidence>
<evidence type="ECO:0000313" key="7">
    <source>
        <dbReference type="Proteomes" id="UP000034881"/>
    </source>
</evidence>
<dbReference type="InterPro" id="IPR009003">
    <property type="entry name" value="Peptidase_S1_PA"/>
</dbReference>
<dbReference type="PROSITE" id="PS50106">
    <property type="entry name" value="PDZ"/>
    <property type="match status" value="1"/>
</dbReference>
<dbReference type="Gene3D" id="2.30.42.10">
    <property type="match status" value="1"/>
</dbReference>
<dbReference type="PANTHER" id="PTHR43343:SF3">
    <property type="entry name" value="PROTEASE DO-LIKE 8, CHLOROPLASTIC"/>
    <property type="match status" value="1"/>
</dbReference>
<comment type="caution">
    <text evidence="6">The sequence shown here is derived from an EMBL/GenBank/DDBJ whole genome shotgun (WGS) entry which is preliminary data.</text>
</comment>
<dbReference type="Proteomes" id="UP000034881">
    <property type="component" value="Unassembled WGS sequence"/>
</dbReference>
<evidence type="ECO:0000313" key="6">
    <source>
        <dbReference type="EMBL" id="KKR41458.1"/>
    </source>
</evidence>
<keyword evidence="3" id="KW-0378">Hydrolase</keyword>
<keyword evidence="4" id="KW-0472">Membrane</keyword>
<reference evidence="6 7" key="1">
    <citation type="journal article" date="2015" name="Nature">
        <title>rRNA introns, odd ribosomes, and small enigmatic genomes across a large radiation of phyla.</title>
        <authorList>
            <person name="Brown C.T."/>
            <person name="Hug L.A."/>
            <person name="Thomas B.C."/>
            <person name="Sharon I."/>
            <person name="Castelle C.J."/>
            <person name="Singh A."/>
            <person name="Wilkins M.J."/>
            <person name="Williams K.H."/>
            <person name="Banfield J.F."/>
        </authorList>
    </citation>
    <scope>NUCLEOTIDE SEQUENCE [LARGE SCALE GENOMIC DNA]</scope>
</reference>